<gene>
    <name evidence="32" type="primary">EPHA1</name>
</gene>
<dbReference type="InterPro" id="IPR001660">
    <property type="entry name" value="SAM"/>
</dbReference>
<keyword evidence="6" id="KW-0808">Transferase</keyword>
<dbReference type="InterPro" id="IPR013783">
    <property type="entry name" value="Ig-like_fold"/>
</dbReference>
<evidence type="ECO:0000256" key="9">
    <source>
        <dbReference type="ARBA" id="ARBA00022737"/>
    </source>
</evidence>
<dbReference type="SUPFAM" id="SSF47769">
    <property type="entry name" value="SAM/Pointed domain"/>
    <property type="match status" value="1"/>
</dbReference>
<dbReference type="FunCoup" id="A0A2Y9G165">
    <property type="interactions" value="143"/>
</dbReference>
<accession>A0A2Y9G165</accession>
<dbReference type="Gene3D" id="1.10.510.10">
    <property type="entry name" value="Transferase(Phosphotransferase) domain 1"/>
    <property type="match status" value="1"/>
</dbReference>
<keyword evidence="9" id="KW-0677">Repeat</keyword>
<dbReference type="SMART" id="SM00454">
    <property type="entry name" value="SAM"/>
    <property type="match status" value="1"/>
</dbReference>
<dbReference type="InterPro" id="IPR013761">
    <property type="entry name" value="SAM/pointed_sf"/>
</dbReference>
<dbReference type="InterPro" id="IPR001090">
    <property type="entry name" value="Ephrin_rcpt_lig-bd_dom"/>
</dbReference>
<evidence type="ECO:0000313" key="32">
    <source>
        <dbReference type="RefSeq" id="XP_012412758.2"/>
    </source>
</evidence>
<dbReference type="GO" id="GO:0007411">
    <property type="term" value="P:axon guidance"/>
    <property type="evidence" value="ECO:0007669"/>
    <property type="project" value="TreeGrafter"/>
</dbReference>
<keyword evidence="12 24" id="KW-0067">ATP-binding</keyword>
<evidence type="ECO:0000256" key="21">
    <source>
        <dbReference type="ARBA" id="ARBA00059287"/>
    </source>
</evidence>
<evidence type="ECO:0000256" key="25">
    <source>
        <dbReference type="SAM" id="MobiDB-lite"/>
    </source>
</evidence>
<dbReference type="PROSITE" id="PS00791">
    <property type="entry name" value="RECEPTOR_TYR_KIN_V_2"/>
    <property type="match status" value="1"/>
</dbReference>
<dbReference type="Gene3D" id="2.10.50.10">
    <property type="entry name" value="Tumor Necrosis Factor Receptor, subunit A, domain 2"/>
    <property type="match status" value="1"/>
</dbReference>
<evidence type="ECO:0000256" key="20">
    <source>
        <dbReference type="ARBA" id="ARBA00051243"/>
    </source>
</evidence>
<evidence type="ECO:0000256" key="7">
    <source>
        <dbReference type="ARBA" id="ARBA00022692"/>
    </source>
</evidence>
<dbReference type="PANTHER" id="PTHR46877:SF20">
    <property type="entry name" value="RECEPTOR PROTEIN-TYROSINE KINASE"/>
    <property type="match status" value="1"/>
</dbReference>
<evidence type="ECO:0000259" key="29">
    <source>
        <dbReference type="PROSITE" id="PS50853"/>
    </source>
</evidence>
<dbReference type="Pfam" id="PF14575">
    <property type="entry name" value="EphA2_TM"/>
    <property type="match status" value="1"/>
</dbReference>
<comment type="subcellular location">
    <subcellularLocation>
        <location evidence="1">Cell membrane</location>
        <topology evidence="1">Single-pass type I membrane protein</topology>
    </subcellularLocation>
</comment>
<evidence type="ECO:0000256" key="17">
    <source>
        <dbReference type="ARBA" id="ARBA00023137"/>
    </source>
</evidence>
<feature type="compositionally biased region" description="Gly residues" evidence="25">
    <location>
        <begin position="94"/>
        <end position="111"/>
    </location>
</feature>
<proteinExistence type="predicted"/>
<dbReference type="GO" id="GO:0005524">
    <property type="term" value="F:ATP binding"/>
    <property type="evidence" value="ECO:0007669"/>
    <property type="project" value="UniProtKB-UniRule"/>
</dbReference>
<dbReference type="PROSITE" id="PS51550">
    <property type="entry name" value="EPH_LBD"/>
    <property type="match status" value="1"/>
</dbReference>
<dbReference type="STRING" id="127582.A0A2Y9G165"/>
<feature type="domain" description="Fibronectin type-III" evidence="29">
    <location>
        <begin position="609"/>
        <end position="700"/>
    </location>
</feature>
<evidence type="ECO:0000256" key="24">
    <source>
        <dbReference type="PROSITE-ProRule" id="PRU10141"/>
    </source>
</evidence>
<dbReference type="SMART" id="SM00219">
    <property type="entry name" value="TyrKc"/>
    <property type="match status" value="1"/>
</dbReference>
<dbReference type="Gene3D" id="3.30.200.20">
    <property type="entry name" value="Phosphorylase Kinase, domain 1"/>
    <property type="match status" value="1"/>
</dbReference>
<evidence type="ECO:0000256" key="14">
    <source>
        <dbReference type="ARBA" id="ARBA00022889"/>
    </source>
</evidence>
<evidence type="ECO:0000256" key="4">
    <source>
        <dbReference type="ARBA" id="ARBA00022553"/>
    </source>
</evidence>
<dbReference type="Gene3D" id="2.60.40.1770">
    <property type="entry name" value="ephrin a2 ectodomain"/>
    <property type="match status" value="1"/>
</dbReference>
<dbReference type="SUPFAM" id="SSF56112">
    <property type="entry name" value="Protein kinase-like (PK-like)"/>
    <property type="match status" value="1"/>
</dbReference>
<dbReference type="GO" id="GO:0005005">
    <property type="term" value="F:transmembrane-ephrin receptor activity"/>
    <property type="evidence" value="ECO:0007669"/>
    <property type="project" value="TreeGrafter"/>
</dbReference>
<dbReference type="KEGG" id="tmu:101357313"/>
<keyword evidence="31" id="KW-1185">Reference proteome</keyword>
<dbReference type="FunFam" id="2.60.40.10:FF:000626">
    <property type="entry name" value="Ephrin type-A receptor 1"/>
    <property type="match status" value="1"/>
</dbReference>
<evidence type="ECO:0000256" key="16">
    <source>
        <dbReference type="ARBA" id="ARBA00023136"/>
    </source>
</evidence>
<feature type="compositionally biased region" description="Basic and acidic residues" evidence="25">
    <location>
        <begin position="7"/>
        <end position="26"/>
    </location>
</feature>
<evidence type="ECO:0000256" key="3">
    <source>
        <dbReference type="ARBA" id="ARBA00022475"/>
    </source>
</evidence>
<dbReference type="SUPFAM" id="SSF49785">
    <property type="entry name" value="Galactose-binding domain-like"/>
    <property type="match status" value="1"/>
</dbReference>
<evidence type="ECO:0000256" key="11">
    <source>
        <dbReference type="ARBA" id="ARBA00022777"/>
    </source>
</evidence>
<evidence type="ECO:0000256" key="18">
    <source>
        <dbReference type="ARBA" id="ARBA00023170"/>
    </source>
</evidence>
<dbReference type="InterPro" id="IPR000719">
    <property type="entry name" value="Prot_kinase_dom"/>
</dbReference>
<evidence type="ECO:0000256" key="12">
    <source>
        <dbReference type="ARBA" id="ARBA00022840"/>
    </source>
</evidence>
<dbReference type="PROSITE" id="PS50105">
    <property type="entry name" value="SAM_DOMAIN"/>
    <property type="match status" value="1"/>
</dbReference>
<keyword evidence="7 26" id="KW-0812">Transmembrane</keyword>
<dbReference type="FunFam" id="1.10.510.10:FF:000268">
    <property type="entry name" value="Receptor protein-tyrosine kinase"/>
    <property type="match status" value="1"/>
</dbReference>
<dbReference type="Pfam" id="PF00536">
    <property type="entry name" value="SAM_1"/>
    <property type="match status" value="1"/>
</dbReference>
<evidence type="ECO:0000256" key="5">
    <source>
        <dbReference type="ARBA" id="ARBA00022657"/>
    </source>
</evidence>
<dbReference type="SUPFAM" id="SSF57184">
    <property type="entry name" value="Growth factor receptor domain"/>
    <property type="match status" value="1"/>
</dbReference>
<keyword evidence="19" id="KW-0325">Glycoprotein</keyword>
<dbReference type="SUPFAM" id="SSF49265">
    <property type="entry name" value="Fibronectin type III"/>
    <property type="match status" value="1"/>
</dbReference>
<dbReference type="PROSITE" id="PS50011">
    <property type="entry name" value="PROTEIN_KINASE_DOM"/>
    <property type="match status" value="1"/>
</dbReference>
<keyword evidence="15 26" id="KW-1133">Transmembrane helix</keyword>
<feature type="domain" description="Fibronectin type-III" evidence="29">
    <location>
        <begin position="494"/>
        <end position="605"/>
    </location>
</feature>
<dbReference type="InterPro" id="IPR036116">
    <property type="entry name" value="FN3_sf"/>
</dbReference>
<keyword evidence="3" id="KW-1003">Cell membrane</keyword>
<reference evidence="32" key="1">
    <citation type="submission" date="2025-08" db="UniProtKB">
        <authorList>
            <consortium name="RefSeq"/>
        </authorList>
    </citation>
    <scope>IDENTIFICATION</scope>
</reference>
<dbReference type="SMART" id="SM00060">
    <property type="entry name" value="FN3"/>
    <property type="match status" value="2"/>
</dbReference>
<dbReference type="FunFam" id="2.10.50.10:FF:000001">
    <property type="entry name" value="Ephrin type-A receptor 5"/>
    <property type="match status" value="1"/>
</dbReference>
<keyword evidence="4" id="KW-0597">Phosphoprotein</keyword>
<keyword evidence="11" id="KW-0418">Kinase</keyword>
<dbReference type="FunFam" id="2.60.120.260:FF:000023">
    <property type="entry name" value="Ephrin type-A receptor 2"/>
    <property type="match status" value="1"/>
</dbReference>
<feature type="domain" description="Protein kinase" evidence="27">
    <location>
        <begin position="786"/>
        <end position="1042"/>
    </location>
</feature>
<dbReference type="Gene3D" id="2.60.40.10">
    <property type="entry name" value="Immunoglobulins"/>
    <property type="match status" value="2"/>
</dbReference>
<keyword evidence="8" id="KW-0732">Signal</keyword>
<feature type="compositionally biased region" description="Basic and acidic residues" evidence="25">
    <location>
        <begin position="114"/>
        <end position="127"/>
    </location>
</feature>
<dbReference type="Pfam" id="PF07714">
    <property type="entry name" value="PK_Tyr_Ser-Thr"/>
    <property type="match status" value="1"/>
</dbReference>
<dbReference type="CDD" id="cd09542">
    <property type="entry name" value="SAM_EPH-A1"/>
    <property type="match status" value="1"/>
</dbReference>
<keyword evidence="10 24" id="KW-0547">Nucleotide-binding</keyword>
<dbReference type="SMART" id="SM01411">
    <property type="entry name" value="Ephrin_rec_like"/>
    <property type="match status" value="1"/>
</dbReference>
<dbReference type="PANTHER" id="PTHR46877">
    <property type="entry name" value="EPH RECEPTOR A5"/>
    <property type="match status" value="1"/>
</dbReference>
<evidence type="ECO:0000256" key="15">
    <source>
        <dbReference type="ARBA" id="ARBA00022989"/>
    </source>
</evidence>
<feature type="domain" description="Eph LBD" evidence="30">
    <location>
        <begin position="191"/>
        <end position="373"/>
    </location>
</feature>
<dbReference type="InterPro" id="IPR001245">
    <property type="entry name" value="Ser-Thr/Tyr_kinase_cat_dom"/>
</dbReference>
<dbReference type="FunFam" id="2.60.40.10:FF:000059">
    <property type="entry name" value="Ephrin type-A receptor 6"/>
    <property type="match status" value="1"/>
</dbReference>
<dbReference type="InterPro" id="IPR009030">
    <property type="entry name" value="Growth_fac_rcpt_cys_sf"/>
</dbReference>
<organism evidence="31 32">
    <name type="scientific">Trichechus manatus latirostris</name>
    <name type="common">Florida manatee</name>
    <dbReference type="NCBI Taxonomy" id="127582"/>
    <lineage>
        <taxon>Eukaryota</taxon>
        <taxon>Metazoa</taxon>
        <taxon>Chordata</taxon>
        <taxon>Craniata</taxon>
        <taxon>Vertebrata</taxon>
        <taxon>Euteleostomi</taxon>
        <taxon>Mammalia</taxon>
        <taxon>Eutheria</taxon>
        <taxon>Afrotheria</taxon>
        <taxon>Sirenia</taxon>
        <taxon>Trichechidae</taxon>
        <taxon>Trichechus</taxon>
    </lineage>
</organism>
<dbReference type="Gene3D" id="2.60.120.260">
    <property type="entry name" value="Galactose-binding domain-like"/>
    <property type="match status" value="1"/>
</dbReference>
<dbReference type="PROSITE" id="PS00109">
    <property type="entry name" value="PROTEIN_KINASE_TYR"/>
    <property type="match status" value="1"/>
</dbReference>
<dbReference type="Pfam" id="PF01404">
    <property type="entry name" value="Ephrin_lbd"/>
    <property type="match status" value="1"/>
</dbReference>
<keyword evidence="18 32" id="KW-0675">Receptor</keyword>
<dbReference type="PROSITE" id="PS50853">
    <property type="entry name" value="FN3"/>
    <property type="match status" value="2"/>
</dbReference>
<dbReference type="GO" id="GO:0007155">
    <property type="term" value="P:cell adhesion"/>
    <property type="evidence" value="ECO:0007669"/>
    <property type="project" value="UniProtKB-KW"/>
</dbReference>
<keyword evidence="13" id="KW-0832">Ubl conjugation</keyword>
<dbReference type="SMART" id="SM00615">
    <property type="entry name" value="EPH_lbd"/>
    <property type="match status" value="1"/>
</dbReference>
<evidence type="ECO:0000256" key="2">
    <source>
        <dbReference type="ARBA" id="ARBA00011902"/>
    </source>
</evidence>
<comment type="subunit">
    <text evidence="22">Homodimer. Forms a signaling complex with LCK; PTK2B/PYK2 and PI3-kinase upon activation by EFNA1; regulates T-lymphocytes migration. Interacts (via SAM domain) with ILK (via ANK repeats); stimulated by EFNA1 but independent of the kinase activity of EPHA1. Interacts (kinase activity-dependent) with PTK2/FAK1.</text>
</comment>
<feature type="domain" description="SAM" evidence="28">
    <location>
        <begin position="1075"/>
        <end position="1138"/>
    </location>
</feature>
<evidence type="ECO:0000256" key="1">
    <source>
        <dbReference type="ARBA" id="ARBA00004251"/>
    </source>
</evidence>
<keyword evidence="17" id="KW-0829">Tyrosine-protein kinase</keyword>
<dbReference type="FunFam" id="1.10.150.50:FF:000029">
    <property type="entry name" value="Ephrin type-A receptor 1"/>
    <property type="match status" value="1"/>
</dbReference>
<evidence type="ECO:0000256" key="22">
    <source>
        <dbReference type="ARBA" id="ARBA00062471"/>
    </source>
</evidence>
<dbReference type="InterPro" id="IPR050449">
    <property type="entry name" value="Ephrin_rcpt_TKs"/>
</dbReference>
<dbReference type="Pfam" id="PF00041">
    <property type="entry name" value="fn3"/>
    <property type="match status" value="2"/>
</dbReference>
<dbReference type="InterPro" id="IPR008979">
    <property type="entry name" value="Galactose-bd-like_sf"/>
</dbReference>
<evidence type="ECO:0000256" key="13">
    <source>
        <dbReference type="ARBA" id="ARBA00022843"/>
    </source>
</evidence>
<dbReference type="Gene3D" id="1.10.150.50">
    <property type="entry name" value="Transcription Factor, Ets-1"/>
    <property type="match status" value="1"/>
</dbReference>
<dbReference type="InParanoid" id="A0A2Y9G165"/>
<feature type="region of interest" description="Disordered" evidence="25">
    <location>
        <begin position="1"/>
        <end position="46"/>
    </location>
</feature>
<dbReference type="InterPro" id="IPR001426">
    <property type="entry name" value="Tyr_kinase_rcpt_V_CS"/>
</dbReference>
<keyword evidence="16 26" id="KW-0472">Membrane</keyword>
<dbReference type="PROSITE" id="PS00107">
    <property type="entry name" value="PROTEIN_KINASE_ATP"/>
    <property type="match status" value="1"/>
</dbReference>
<comment type="function">
    <text evidence="21">Receptor tyrosine kinase which binds promiscuously membrane-bound ephrin-A family ligands residing on adjacent cells, leading to contact-dependent bidirectional signaling into neighboring cells. The signaling pathway downstream of the receptor is referred to as forward signaling while the signaling pathway downstream of the ephrin ligand is referred to as reverse signaling. Binds with a low affinity EFNA3 and EFNA4 and with a high affinity to EFNA1 which most probably constitutes its cognate/functional ligand. Upon activation by EFNA1 induces cell attachment to the extracellular matrix inhibiting cell spreading and motility through regulation of ILK and downstream RHOA and RAC. Also plays a role in angiogenesis and regulates cell proliferation. May play a role in apoptosis.</text>
</comment>
<dbReference type="PRINTS" id="PR00109">
    <property type="entry name" value="TYRKINASE"/>
</dbReference>
<evidence type="ECO:0000259" key="28">
    <source>
        <dbReference type="PROSITE" id="PS50105"/>
    </source>
</evidence>
<dbReference type="InterPro" id="IPR020635">
    <property type="entry name" value="Tyr_kinase_cat_dom"/>
</dbReference>
<evidence type="ECO:0000256" key="26">
    <source>
        <dbReference type="SAM" id="Phobius"/>
    </source>
</evidence>
<protein>
    <recommendedName>
        <fullName evidence="23">Ephrin type-A receptor 1</fullName>
        <ecNumber evidence="2">2.7.10.1</ecNumber>
    </recommendedName>
</protein>
<evidence type="ECO:0000256" key="23">
    <source>
        <dbReference type="ARBA" id="ARBA00072212"/>
    </source>
</evidence>
<dbReference type="Proteomes" id="UP000248480">
    <property type="component" value="Unplaced"/>
</dbReference>
<comment type="catalytic activity">
    <reaction evidence="20">
        <text>L-tyrosyl-[protein] + ATP = O-phospho-L-tyrosyl-[protein] + ADP + H(+)</text>
        <dbReference type="Rhea" id="RHEA:10596"/>
        <dbReference type="Rhea" id="RHEA-COMP:10136"/>
        <dbReference type="Rhea" id="RHEA-COMP:20101"/>
        <dbReference type="ChEBI" id="CHEBI:15378"/>
        <dbReference type="ChEBI" id="CHEBI:30616"/>
        <dbReference type="ChEBI" id="CHEBI:46858"/>
        <dbReference type="ChEBI" id="CHEBI:61978"/>
        <dbReference type="ChEBI" id="CHEBI:456216"/>
        <dbReference type="EC" id="2.7.10.1"/>
    </reaction>
</comment>
<name>A0A2Y9G165_TRIMA</name>
<dbReference type="FunFam" id="3.30.200.20:FF:000317">
    <property type="entry name" value="Ephrin type-A receptor 1"/>
    <property type="match status" value="1"/>
</dbReference>
<dbReference type="InterPro" id="IPR003961">
    <property type="entry name" value="FN3_dom"/>
</dbReference>
<evidence type="ECO:0000256" key="10">
    <source>
        <dbReference type="ARBA" id="ARBA00022741"/>
    </source>
</evidence>
<sequence>MPGLGPEEGKRGDQRLQVERPVERGQRLLHQAGPGGARSLFPARPPPGWEVGYLINRFRPWPWPWPFKKVSQGGRPEPGRPRPGPPPRLHGDPLTGGPGPRCSELGGGMRPGGRAREGEDSVQDSRSEGPALQVEAHPRSPATLLQTGPVLFQAGWVCTPSKLGLYLPKLGLYPPKLGMYPLQAVPPPSWIFTLMDTSTVQGELGWLLDPPEDGWSEVQQMLNGTPLYMYQDCPLEDNGDTDHWLRSNWIYRGEEVAHVHVELQFTVRDCKSFPRGAGPAGCKETFNLLYMESDQDVGIQLRRPLFQKVTTVAADQSFTIRDLASGTVKLNVERCSLGRLERRGLYLAFHNPGACVALVSVRVFYQRCPEATHGLARFPGTLPGPGGLAEVVGTCVPHARAGPLGTPRLHCSSDGEWLVPVGQCHCEAGFEEDPAGADCIACPRDSYRANTDTPHCIVCPQHSSAALEGATICACENGHYRASGEGPQVACTRPPSVPRDLSFSVLGTQLSLHWEPPADTGGREDVRYSVECSRCLGTSLDRGPCQPCGSGVRFSPEASELPRPAVLVDGLEPYANYTFEVSAQNGVSGLGPSGPASATLSVSMGHAEPLAGLSLRLVKKAPRQLELAWAEAQPRSPGGNLTYELHVLNQDEERHQTVLEPRVLLTELQPDTTYIVRVRTVTSQGPGPFSPDHEFRTSPPASRGLTGGEIVAIIFGLLLCVALLLGTLIFRSRRARRRQQQRQRKHVTDVDREDKLWLKPYVDLQAYEDPAQGALDFTQELDPTGLVVETVIGEGEFGEVYRGSLQLPSQDCRTVAIKTLKDTSPDGQWWNFLREATIMGQFKHPHILRLEGVVTKRKPIMIITEFMDNGALDAFLREREDQLSPTQLTAMLQGIASGMSYLGDNNYVHRDLAARNILVSQSLCCKVADFGLTRLLDNSDGTYETQGGKIPIRWTAPEAIAHRIFTTASDVWSFGIVMWEVLSFGDKPYGDMSNQEVMKSIEDGYRLPPPMDCPAPLYELMKSCWAYDQARRPPFHQLHANLEQLLANPHSLRTIANFDPRVTLRLPSLSGSDGIPYRSVAEWLESIRMKRYTLHFRSAGLDTMECVLELTAEDLTQMGITLPGHQKRILCSIQGFKD</sequence>
<dbReference type="PROSITE" id="PS00790">
    <property type="entry name" value="RECEPTOR_TYR_KIN_V_1"/>
    <property type="match status" value="1"/>
</dbReference>
<keyword evidence="5" id="KW-0037">Angiogenesis</keyword>
<dbReference type="Pfam" id="PF25599">
    <property type="entry name" value="Ephrin_CRD"/>
    <property type="match status" value="1"/>
</dbReference>
<evidence type="ECO:0000313" key="31">
    <source>
        <dbReference type="Proteomes" id="UP000248480"/>
    </source>
</evidence>
<dbReference type="InterPro" id="IPR017441">
    <property type="entry name" value="Protein_kinase_ATP_BS"/>
</dbReference>
<evidence type="ECO:0000259" key="30">
    <source>
        <dbReference type="PROSITE" id="PS51550"/>
    </source>
</evidence>
<dbReference type="EC" id="2.7.10.1" evidence="2"/>
<dbReference type="InterPro" id="IPR008266">
    <property type="entry name" value="Tyr_kinase_AS"/>
</dbReference>
<keyword evidence="14" id="KW-0130">Cell adhesion</keyword>
<dbReference type="GO" id="GO:0005886">
    <property type="term" value="C:plasma membrane"/>
    <property type="evidence" value="ECO:0007669"/>
    <property type="project" value="UniProtKB-SubCell"/>
</dbReference>
<dbReference type="GO" id="GO:0001525">
    <property type="term" value="P:angiogenesis"/>
    <property type="evidence" value="ECO:0007669"/>
    <property type="project" value="UniProtKB-KW"/>
</dbReference>
<evidence type="ECO:0000256" key="19">
    <source>
        <dbReference type="ARBA" id="ARBA00023180"/>
    </source>
</evidence>
<dbReference type="CTD" id="2041"/>
<dbReference type="CDD" id="cd12841">
    <property type="entry name" value="TM_EphA1"/>
    <property type="match status" value="1"/>
</dbReference>
<feature type="transmembrane region" description="Helical" evidence="26">
    <location>
        <begin position="710"/>
        <end position="730"/>
    </location>
</feature>
<dbReference type="RefSeq" id="XP_012412758.2">
    <property type="nucleotide sequence ID" value="XM_012557304.2"/>
</dbReference>
<evidence type="ECO:0000256" key="8">
    <source>
        <dbReference type="ARBA" id="ARBA00022729"/>
    </source>
</evidence>
<dbReference type="GeneID" id="101357313"/>
<dbReference type="AlphaFoldDB" id="A0A2Y9G165"/>
<dbReference type="GO" id="GO:0030425">
    <property type="term" value="C:dendrite"/>
    <property type="evidence" value="ECO:0007669"/>
    <property type="project" value="TreeGrafter"/>
</dbReference>
<feature type="binding site" evidence="24">
    <location>
        <position position="818"/>
    </location>
    <ligand>
        <name>ATP</name>
        <dbReference type="ChEBI" id="CHEBI:30616"/>
    </ligand>
</feature>
<evidence type="ECO:0000259" key="27">
    <source>
        <dbReference type="PROSITE" id="PS50011"/>
    </source>
</evidence>
<feature type="region of interest" description="Disordered" evidence="25">
    <location>
        <begin position="70"/>
        <end position="136"/>
    </location>
</feature>
<dbReference type="InterPro" id="IPR027936">
    <property type="entry name" value="Eph_TM"/>
</dbReference>
<dbReference type="InterPro" id="IPR011009">
    <property type="entry name" value="Kinase-like_dom_sf"/>
</dbReference>
<evidence type="ECO:0000256" key="6">
    <source>
        <dbReference type="ARBA" id="ARBA00022679"/>
    </source>
</evidence>
<dbReference type="CDD" id="cd00063">
    <property type="entry name" value="FN3"/>
    <property type="match status" value="2"/>
</dbReference>